<proteinExistence type="predicted"/>
<dbReference type="AlphaFoldDB" id="G3HVY9"/>
<dbReference type="InParanoid" id="G3HVY9"/>
<name>G3HVY9_CRIGR</name>
<protein>
    <submittedName>
        <fullName evidence="1">Uncharacterized protein</fullName>
    </submittedName>
</protein>
<reference evidence="2" key="1">
    <citation type="journal article" date="2011" name="Nat. Biotechnol.">
        <title>The genomic sequence of the Chinese hamster ovary (CHO)-K1 cell line.</title>
        <authorList>
            <person name="Xu X."/>
            <person name="Nagarajan H."/>
            <person name="Lewis N.E."/>
            <person name="Pan S."/>
            <person name="Cai Z."/>
            <person name="Liu X."/>
            <person name="Chen W."/>
            <person name="Xie M."/>
            <person name="Wang W."/>
            <person name="Hammond S."/>
            <person name="Andersen M.R."/>
            <person name="Neff N."/>
            <person name="Passarelli B."/>
            <person name="Koh W."/>
            <person name="Fan H.C."/>
            <person name="Wang J."/>
            <person name="Gui Y."/>
            <person name="Lee K.H."/>
            <person name="Betenbaugh M.J."/>
            <person name="Quake S.R."/>
            <person name="Famili I."/>
            <person name="Palsson B.O."/>
            <person name="Wang J."/>
        </authorList>
    </citation>
    <scope>NUCLEOTIDE SEQUENCE [LARGE SCALE GENOMIC DNA]</scope>
    <source>
        <strain evidence="2">CHO K1 cell line</strain>
    </source>
</reference>
<gene>
    <name evidence="1" type="ORF">I79_015135</name>
</gene>
<accession>G3HVY9</accession>
<organism evidence="1 2">
    <name type="scientific">Cricetulus griseus</name>
    <name type="common">Chinese hamster</name>
    <name type="synonym">Cricetulus barabensis griseus</name>
    <dbReference type="NCBI Taxonomy" id="10029"/>
    <lineage>
        <taxon>Eukaryota</taxon>
        <taxon>Metazoa</taxon>
        <taxon>Chordata</taxon>
        <taxon>Craniata</taxon>
        <taxon>Vertebrata</taxon>
        <taxon>Euteleostomi</taxon>
        <taxon>Mammalia</taxon>
        <taxon>Eutheria</taxon>
        <taxon>Euarchontoglires</taxon>
        <taxon>Glires</taxon>
        <taxon>Rodentia</taxon>
        <taxon>Myomorpha</taxon>
        <taxon>Muroidea</taxon>
        <taxon>Cricetidae</taxon>
        <taxon>Cricetinae</taxon>
        <taxon>Cricetulus</taxon>
    </lineage>
</organism>
<sequence>MASMLVINTKPLCDGLGPKISGEKKTHHAQGFRVFGSQSKNCKYHVSYRMIFIMIRSQGQS</sequence>
<evidence type="ECO:0000313" key="1">
    <source>
        <dbReference type="EMBL" id="EGW02456.1"/>
    </source>
</evidence>
<evidence type="ECO:0000313" key="2">
    <source>
        <dbReference type="Proteomes" id="UP000001075"/>
    </source>
</evidence>
<dbReference type="Proteomes" id="UP000001075">
    <property type="component" value="Unassembled WGS sequence"/>
</dbReference>
<dbReference type="EMBL" id="JH000809">
    <property type="protein sequence ID" value="EGW02456.1"/>
    <property type="molecule type" value="Genomic_DNA"/>
</dbReference>